<dbReference type="SMART" id="SM00327">
    <property type="entry name" value="VWA"/>
    <property type="match status" value="1"/>
</dbReference>
<gene>
    <name evidence="2" type="ORF">EZ216_14255</name>
</gene>
<organism evidence="2 3">
    <name type="scientific">Ramlibacter humi</name>
    <dbReference type="NCBI Taxonomy" id="2530451"/>
    <lineage>
        <taxon>Bacteria</taxon>
        <taxon>Pseudomonadati</taxon>
        <taxon>Pseudomonadota</taxon>
        <taxon>Betaproteobacteria</taxon>
        <taxon>Burkholderiales</taxon>
        <taxon>Comamonadaceae</taxon>
        <taxon>Ramlibacter</taxon>
    </lineage>
</organism>
<comment type="caution">
    <text evidence="2">The sequence shown here is derived from an EMBL/GenBank/DDBJ whole genome shotgun (WGS) entry which is preliminary data.</text>
</comment>
<evidence type="ECO:0000313" key="3">
    <source>
        <dbReference type="Proteomes" id="UP000297839"/>
    </source>
</evidence>
<accession>A0A4Z0BPU2</accession>
<keyword evidence="3" id="KW-1185">Reference proteome</keyword>
<evidence type="ECO:0000313" key="2">
    <source>
        <dbReference type="EMBL" id="TFZ00258.1"/>
    </source>
</evidence>
<protein>
    <submittedName>
        <fullName evidence="2">VWA domain-containing protein</fullName>
    </submittedName>
</protein>
<name>A0A4Z0BPU2_9BURK</name>
<dbReference type="AlphaFoldDB" id="A0A4Z0BPU2"/>
<dbReference type="Gene3D" id="3.40.50.410">
    <property type="entry name" value="von Willebrand factor, type A domain"/>
    <property type="match status" value="1"/>
</dbReference>
<reference evidence="2 3" key="1">
    <citation type="submission" date="2019-03" db="EMBL/GenBank/DDBJ databases">
        <title>Ramlibacter sp. 18x22-1, whole genome shotgun sequence.</title>
        <authorList>
            <person name="Zhang X."/>
            <person name="Feng G."/>
            <person name="Zhu H."/>
        </authorList>
    </citation>
    <scope>NUCLEOTIDE SEQUENCE [LARGE SCALE GENOMIC DNA]</scope>
    <source>
        <strain evidence="2 3">18x22-1</strain>
    </source>
</reference>
<dbReference type="Proteomes" id="UP000297839">
    <property type="component" value="Unassembled WGS sequence"/>
</dbReference>
<dbReference type="SUPFAM" id="SSF53300">
    <property type="entry name" value="vWA-like"/>
    <property type="match status" value="1"/>
</dbReference>
<dbReference type="InterPro" id="IPR036465">
    <property type="entry name" value="vWFA_dom_sf"/>
</dbReference>
<proteinExistence type="predicted"/>
<feature type="domain" description="VWFA" evidence="1">
    <location>
        <begin position="333"/>
        <end position="514"/>
    </location>
</feature>
<dbReference type="Pfam" id="PF00092">
    <property type="entry name" value="VWA"/>
    <property type="match status" value="1"/>
</dbReference>
<dbReference type="EMBL" id="SMLK01000004">
    <property type="protein sequence ID" value="TFZ00258.1"/>
    <property type="molecule type" value="Genomic_DNA"/>
</dbReference>
<sequence length="570" mass="60274">MGGRCRCQRGRPAVRIFHRAGQMTAALTPRFALVFLQAVAPLGLYGASWAQPALQAPAGTKAGSEVEVKLTGPAQPRDFLAIVAKGSREGFYDAYKHAGEGGSIRLTAPARAGAYEIRLMGARPPYPTLARASLQVEGAEASLEAPARVQAGKSLRVEWKGPGNARDFVTVVKAGSPQGRYGPFVYVKTGALELRAPDEQGDYEVRYLAGQSYATLASARLHVDPVDASLSAPAEVESGNPLQVQWQGPNNAGDYVTVVPKTAHEGASGNFAYTARGNPARLAAPLDAGDYELRYSTGQSHATLARAPLKVSPGRQPPGFLKVDAATLAADGAVEIILDASGSMLQRMGSKRRIDWARETLRKLTSTTLPRGIPFALRIYGRETDSCQTDLEMPLGPLDPAAVAAKMTALQVRNLARTPIGASLEKAADDLAAAKGPRLIVLLTDGEETCGGDAAAAIARLKKATPSTRVNIVGFAIDDRRLQATLRHWAQLADGSYHDAGDAAGLARAMEAAMRTGFEVTTPDGQRVGEGMTGGEALRLAPGDYQVRMQGRQEFRSVTVKAGQTTGVKL</sequence>
<dbReference type="OrthoDB" id="9783818at2"/>
<dbReference type="InterPro" id="IPR002035">
    <property type="entry name" value="VWF_A"/>
</dbReference>
<evidence type="ECO:0000259" key="1">
    <source>
        <dbReference type="PROSITE" id="PS50234"/>
    </source>
</evidence>
<dbReference type="PROSITE" id="PS50234">
    <property type="entry name" value="VWFA"/>
    <property type="match status" value="1"/>
</dbReference>